<dbReference type="InterPro" id="IPR011545">
    <property type="entry name" value="DEAD/DEAH_box_helicase_dom"/>
</dbReference>
<dbReference type="InterPro" id="IPR027417">
    <property type="entry name" value="P-loop_NTPase"/>
</dbReference>
<accession>A0A6H1TYX7</accession>
<dbReference type="EMBL" id="CP051167">
    <property type="protein sequence ID" value="QIZ71781.1"/>
    <property type="molecule type" value="Genomic_DNA"/>
</dbReference>
<dbReference type="PROSITE" id="PS51192">
    <property type="entry name" value="HELICASE_ATP_BIND_1"/>
    <property type="match status" value="1"/>
</dbReference>
<dbReference type="GO" id="GO:0006310">
    <property type="term" value="P:DNA recombination"/>
    <property type="evidence" value="ECO:0007669"/>
    <property type="project" value="InterPro"/>
</dbReference>
<evidence type="ECO:0000313" key="15">
    <source>
        <dbReference type="EMBL" id="QIZ71781.1"/>
    </source>
</evidence>
<comment type="catalytic activity">
    <reaction evidence="9">
        <text>Couples ATP hydrolysis with the unwinding of duplex DNA by translocating in the 3'-5' direction.</text>
        <dbReference type="EC" id="5.6.2.4"/>
    </reaction>
</comment>
<keyword evidence="2" id="KW-0479">Metal-binding</keyword>
<dbReference type="GO" id="GO:0005524">
    <property type="term" value="F:ATP binding"/>
    <property type="evidence" value="ECO:0007669"/>
    <property type="project" value="UniProtKB-KW"/>
</dbReference>
<keyword evidence="3" id="KW-0547">Nucleotide-binding</keyword>
<feature type="domain" description="Helicase ATP-binding" evidence="13">
    <location>
        <begin position="33"/>
        <end position="210"/>
    </location>
</feature>
<keyword evidence="7" id="KW-0238">DNA-binding</keyword>
<keyword evidence="5 15" id="KW-0347">Helicase</keyword>
<dbReference type="GO" id="GO:0030894">
    <property type="term" value="C:replisome"/>
    <property type="evidence" value="ECO:0007669"/>
    <property type="project" value="TreeGrafter"/>
</dbReference>
<sequence length="488" mass="54889">MSPSGADEYDRVRAKLREIWGYEDFRPPQGEIVRTLLEGRDAAIVLPTGGGKSICFQLPALLQTGLTLVVSPLVALMENQVQELRDRRLPAALLHGQLDRRVRRDTLNAIERNRLRLLYLSPETLLSPPVWERLCQPQVRINGSILDEAHCLVQWGDTFRPAYRRLGAVRPALLKTKPPGTKIAIAAFTATADPEAQQTIATVLGLQRPRQFLYSPYRENLYLALKVAWTPRDRRQKLFKFIQSQGKTSGLVYVRTRGDSEKLAREASARGYAVAAYHAGLSGEERRAIERGWIENQLQFVVCTSAFGMGVNKPDVRWVAHFQAPALLSEYVQEVGRAGRDGRSARALTLVSECTGLLDPEDKQRRESVRRQQREIFKRSRQLAKQFPQQGEVEAIARQFREGAIALSVLHCCGGLQWRDPFHYQLVPGGGSGRGVPAIDATGTMARYVKWRGCRWQFLLAAFGFKSESAVMHCGHCDNCFPHKFNSS</sequence>
<evidence type="ECO:0000256" key="11">
    <source>
        <dbReference type="ARBA" id="ARBA00044535"/>
    </source>
</evidence>
<reference evidence="15 16" key="1">
    <citation type="submission" date="2020-04" db="EMBL/GenBank/DDBJ databases">
        <authorList>
            <person name="Basu S."/>
            <person name="Maruthanayagam V."/>
            <person name="Chakraborty S."/>
            <person name="Pramanik A."/>
            <person name="Mukherjee J."/>
            <person name="Brink B."/>
        </authorList>
    </citation>
    <scope>NUCLEOTIDE SEQUENCE [LARGE SCALE GENOMIC DNA]</scope>
    <source>
        <strain evidence="15 16">AP17</strain>
    </source>
</reference>
<dbReference type="RefSeq" id="WP_168569933.1">
    <property type="nucleotide sequence ID" value="NZ_CP051167.1"/>
</dbReference>
<evidence type="ECO:0000313" key="16">
    <source>
        <dbReference type="Proteomes" id="UP000500857"/>
    </source>
</evidence>
<gene>
    <name evidence="15" type="ORF">HCG48_15300</name>
</gene>
<dbReference type="GO" id="GO:0043138">
    <property type="term" value="F:3'-5' DNA helicase activity"/>
    <property type="evidence" value="ECO:0007669"/>
    <property type="project" value="UniProtKB-EC"/>
</dbReference>
<evidence type="ECO:0000256" key="7">
    <source>
        <dbReference type="ARBA" id="ARBA00023125"/>
    </source>
</evidence>
<dbReference type="GO" id="GO:0016787">
    <property type="term" value="F:hydrolase activity"/>
    <property type="evidence" value="ECO:0007669"/>
    <property type="project" value="UniProtKB-KW"/>
</dbReference>
<feature type="domain" description="Helicase C-terminal" evidence="14">
    <location>
        <begin position="234"/>
        <end position="395"/>
    </location>
</feature>
<evidence type="ECO:0000256" key="9">
    <source>
        <dbReference type="ARBA" id="ARBA00034617"/>
    </source>
</evidence>
<keyword evidence="16" id="KW-1185">Reference proteome</keyword>
<dbReference type="SMART" id="SM00487">
    <property type="entry name" value="DEXDc"/>
    <property type="match status" value="1"/>
</dbReference>
<dbReference type="GO" id="GO:0043590">
    <property type="term" value="C:bacterial nucleoid"/>
    <property type="evidence" value="ECO:0007669"/>
    <property type="project" value="TreeGrafter"/>
</dbReference>
<dbReference type="Pfam" id="PF00271">
    <property type="entry name" value="Helicase_C"/>
    <property type="match status" value="1"/>
</dbReference>
<evidence type="ECO:0000256" key="1">
    <source>
        <dbReference type="ARBA" id="ARBA00005446"/>
    </source>
</evidence>
<dbReference type="Gene3D" id="3.40.50.300">
    <property type="entry name" value="P-loop containing nucleotide triphosphate hydrolases"/>
    <property type="match status" value="2"/>
</dbReference>
<evidence type="ECO:0000259" key="13">
    <source>
        <dbReference type="PROSITE" id="PS51192"/>
    </source>
</evidence>
<evidence type="ECO:0000256" key="5">
    <source>
        <dbReference type="ARBA" id="ARBA00022806"/>
    </source>
</evidence>
<evidence type="ECO:0000256" key="3">
    <source>
        <dbReference type="ARBA" id="ARBA00022741"/>
    </source>
</evidence>
<dbReference type="InterPro" id="IPR001650">
    <property type="entry name" value="Helicase_C-like"/>
</dbReference>
<dbReference type="SMART" id="SM00490">
    <property type="entry name" value="HELICc"/>
    <property type="match status" value="1"/>
</dbReference>
<dbReference type="PANTHER" id="PTHR13710">
    <property type="entry name" value="DNA HELICASE RECQ FAMILY MEMBER"/>
    <property type="match status" value="1"/>
</dbReference>
<protein>
    <recommendedName>
        <fullName evidence="11">ATP-dependent DNA helicase RecQ</fullName>
        <ecNumber evidence="10">5.6.2.4</ecNumber>
    </recommendedName>
    <alternativeName>
        <fullName evidence="12">DNA 3'-5' helicase RecQ</fullName>
    </alternativeName>
</protein>
<dbReference type="GO" id="GO:0005737">
    <property type="term" value="C:cytoplasm"/>
    <property type="evidence" value="ECO:0007669"/>
    <property type="project" value="TreeGrafter"/>
</dbReference>
<dbReference type="SUPFAM" id="SSF52540">
    <property type="entry name" value="P-loop containing nucleoside triphosphate hydrolases"/>
    <property type="match status" value="1"/>
</dbReference>
<dbReference type="GO" id="GO:0009378">
    <property type="term" value="F:four-way junction helicase activity"/>
    <property type="evidence" value="ECO:0007669"/>
    <property type="project" value="TreeGrafter"/>
</dbReference>
<evidence type="ECO:0000256" key="10">
    <source>
        <dbReference type="ARBA" id="ARBA00034808"/>
    </source>
</evidence>
<name>A0A6H1TYX7_9CYAN</name>
<dbReference type="KEGG" id="oxy:HCG48_15300"/>
<comment type="similarity">
    <text evidence="1">Belongs to the helicase family. RecQ subfamily.</text>
</comment>
<evidence type="ECO:0000256" key="6">
    <source>
        <dbReference type="ARBA" id="ARBA00022840"/>
    </source>
</evidence>
<dbReference type="CDD" id="cd17920">
    <property type="entry name" value="DEXHc_RecQ"/>
    <property type="match status" value="1"/>
</dbReference>
<dbReference type="EC" id="5.6.2.4" evidence="10"/>
<proteinExistence type="inferred from homology"/>
<dbReference type="AlphaFoldDB" id="A0A6H1TYX7"/>
<dbReference type="InterPro" id="IPR032284">
    <property type="entry name" value="RecQ_Zn-bd"/>
</dbReference>
<dbReference type="PANTHER" id="PTHR13710:SF105">
    <property type="entry name" value="ATP-DEPENDENT DNA HELICASE Q1"/>
    <property type="match status" value="1"/>
</dbReference>
<evidence type="ECO:0000259" key="14">
    <source>
        <dbReference type="PROSITE" id="PS51194"/>
    </source>
</evidence>
<evidence type="ECO:0000256" key="12">
    <source>
        <dbReference type="ARBA" id="ARBA00044550"/>
    </source>
</evidence>
<keyword evidence="8" id="KW-0413">Isomerase</keyword>
<dbReference type="GO" id="GO:0003677">
    <property type="term" value="F:DNA binding"/>
    <property type="evidence" value="ECO:0007669"/>
    <property type="project" value="UniProtKB-KW"/>
</dbReference>
<dbReference type="GO" id="GO:0046872">
    <property type="term" value="F:metal ion binding"/>
    <property type="evidence" value="ECO:0007669"/>
    <property type="project" value="UniProtKB-KW"/>
</dbReference>
<dbReference type="PROSITE" id="PS51194">
    <property type="entry name" value="HELICASE_CTER"/>
    <property type="match status" value="1"/>
</dbReference>
<organism evidence="15 16">
    <name type="scientific">Oxynema aestuarii AP17</name>
    <dbReference type="NCBI Taxonomy" id="2064643"/>
    <lineage>
        <taxon>Bacteria</taxon>
        <taxon>Bacillati</taxon>
        <taxon>Cyanobacteriota</taxon>
        <taxon>Cyanophyceae</taxon>
        <taxon>Oscillatoriophycideae</taxon>
        <taxon>Oscillatoriales</taxon>
        <taxon>Oscillatoriaceae</taxon>
        <taxon>Oxynema</taxon>
        <taxon>Oxynema aestuarii</taxon>
    </lineage>
</organism>
<evidence type="ECO:0000256" key="8">
    <source>
        <dbReference type="ARBA" id="ARBA00023235"/>
    </source>
</evidence>
<dbReference type="GO" id="GO:0006281">
    <property type="term" value="P:DNA repair"/>
    <property type="evidence" value="ECO:0007669"/>
    <property type="project" value="TreeGrafter"/>
</dbReference>
<dbReference type="Pfam" id="PF16124">
    <property type="entry name" value="RecQ_Zn_bind"/>
    <property type="match status" value="1"/>
</dbReference>
<keyword evidence="4" id="KW-0378">Hydrolase</keyword>
<keyword evidence="6" id="KW-0067">ATP-binding</keyword>
<evidence type="ECO:0000256" key="2">
    <source>
        <dbReference type="ARBA" id="ARBA00022723"/>
    </source>
</evidence>
<dbReference type="InterPro" id="IPR014001">
    <property type="entry name" value="Helicase_ATP-bd"/>
</dbReference>
<dbReference type="NCBIfam" id="TIGR00614">
    <property type="entry name" value="recQ_fam"/>
    <property type="match status" value="1"/>
</dbReference>
<dbReference type="InterPro" id="IPR004589">
    <property type="entry name" value="DNA_helicase_ATP-dep_RecQ"/>
</dbReference>
<dbReference type="Proteomes" id="UP000500857">
    <property type="component" value="Chromosome"/>
</dbReference>
<evidence type="ECO:0000256" key="4">
    <source>
        <dbReference type="ARBA" id="ARBA00022801"/>
    </source>
</evidence>
<dbReference type="Pfam" id="PF00270">
    <property type="entry name" value="DEAD"/>
    <property type="match status" value="1"/>
</dbReference>